<keyword evidence="9" id="KW-0460">Magnesium</keyword>
<dbReference type="RefSeq" id="WP_092496801.1">
    <property type="nucleotide sequence ID" value="NZ_FOFG01000008.1"/>
</dbReference>
<dbReference type="PANTHER" id="PTHR30525">
    <property type="entry name" value="1-DEOXY-D-XYLULOSE 5-PHOSPHATE REDUCTOISOMERASE"/>
    <property type="match status" value="1"/>
</dbReference>
<comment type="pathway">
    <text evidence="1 9">Isoprenoid biosynthesis; isopentenyl diphosphate biosynthesis via DXP pathway; isopentenyl diphosphate from 1-deoxy-D-xylulose 5-phosphate: step 1/6.</text>
</comment>
<feature type="binding site" evidence="9">
    <location>
        <position position="123"/>
    </location>
    <ligand>
        <name>NADPH</name>
        <dbReference type="ChEBI" id="CHEBI:57783"/>
    </ligand>
</feature>
<organism evidence="13 14">
    <name type="scientific">Faunimonas pinastri</name>
    <dbReference type="NCBI Taxonomy" id="1855383"/>
    <lineage>
        <taxon>Bacteria</taxon>
        <taxon>Pseudomonadati</taxon>
        <taxon>Pseudomonadota</taxon>
        <taxon>Alphaproteobacteria</taxon>
        <taxon>Hyphomicrobiales</taxon>
        <taxon>Afifellaceae</taxon>
        <taxon>Faunimonas</taxon>
    </lineage>
</organism>
<comment type="function">
    <text evidence="9">Catalyzes the NADPH-dependent rearrangement and reduction of 1-deoxy-D-xylulose-5-phosphate (DXP) to 2-C-methyl-D-erythritol 4-phosphate (MEP).</text>
</comment>
<proteinExistence type="inferred from homology"/>
<dbReference type="InterPro" id="IPR036291">
    <property type="entry name" value="NAD(P)-bd_dom_sf"/>
</dbReference>
<dbReference type="EMBL" id="FOFG01000008">
    <property type="protein sequence ID" value="SEQ82504.1"/>
    <property type="molecule type" value="Genomic_DNA"/>
</dbReference>
<dbReference type="GO" id="GO:0030604">
    <property type="term" value="F:1-deoxy-D-xylulose-5-phosphate reductoisomerase activity"/>
    <property type="evidence" value="ECO:0007669"/>
    <property type="project" value="UniProtKB-UniRule"/>
</dbReference>
<dbReference type="Pfam" id="PF13288">
    <property type="entry name" value="DXPR_C"/>
    <property type="match status" value="1"/>
</dbReference>
<dbReference type="GO" id="GO:0016853">
    <property type="term" value="F:isomerase activity"/>
    <property type="evidence" value="ECO:0007669"/>
    <property type="project" value="UniProtKB-KW"/>
</dbReference>
<evidence type="ECO:0000256" key="8">
    <source>
        <dbReference type="ARBA" id="ARBA00048543"/>
    </source>
</evidence>
<evidence type="ECO:0000313" key="14">
    <source>
        <dbReference type="Proteomes" id="UP000199647"/>
    </source>
</evidence>
<keyword evidence="5 9" id="KW-0560">Oxidoreductase</keyword>
<dbReference type="SUPFAM" id="SSF55347">
    <property type="entry name" value="Glyceraldehyde-3-phosphate dehydrogenase-like, C-terminal domain"/>
    <property type="match status" value="1"/>
</dbReference>
<feature type="binding site" evidence="9">
    <location>
        <position position="125"/>
    </location>
    <ligand>
        <name>NADPH</name>
        <dbReference type="ChEBI" id="CHEBI:57783"/>
    </ligand>
</feature>
<comment type="caution">
    <text evidence="9">Lacks conserved residue(s) required for the propagation of feature annotation.</text>
</comment>
<dbReference type="GO" id="GO:0070402">
    <property type="term" value="F:NADPH binding"/>
    <property type="evidence" value="ECO:0007669"/>
    <property type="project" value="InterPro"/>
</dbReference>
<feature type="binding site" evidence="9">
    <location>
        <position position="12"/>
    </location>
    <ligand>
        <name>NADPH</name>
        <dbReference type="ChEBI" id="CHEBI:57783"/>
    </ligand>
</feature>
<evidence type="ECO:0000256" key="7">
    <source>
        <dbReference type="ARBA" id="ARBA00023229"/>
    </source>
</evidence>
<keyword evidence="7 9" id="KW-0414">Isoprene biosynthesis</keyword>
<feature type="binding site" evidence="9">
    <location>
        <position position="124"/>
    </location>
    <ligand>
        <name>1-deoxy-D-xylulose 5-phosphate</name>
        <dbReference type="ChEBI" id="CHEBI:57792"/>
    </ligand>
</feature>
<dbReference type="UniPathway" id="UPA00056">
    <property type="reaction ID" value="UER00092"/>
</dbReference>
<dbReference type="AlphaFoldDB" id="A0A1H9J6J5"/>
<evidence type="ECO:0000259" key="11">
    <source>
        <dbReference type="Pfam" id="PF08436"/>
    </source>
</evidence>
<feature type="domain" description="DXP reductoisomerase C-terminal" evidence="12">
    <location>
        <begin position="260"/>
        <end position="380"/>
    </location>
</feature>
<dbReference type="InterPro" id="IPR003821">
    <property type="entry name" value="DXP_reductoisomerase"/>
</dbReference>
<feature type="binding site" evidence="9">
    <location>
        <position position="220"/>
    </location>
    <ligand>
        <name>Mn(2+)</name>
        <dbReference type="ChEBI" id="CHEBI:29035"/>
    </ligand>
</feature>
<dbReference type="Pfam" id="PF02670">
    <property type="entry name" value="DXP_reductoisom"/>
    <property type="match status" value="1"/>
</dbReference>
<feature type="binding site" evidence="9">
    <location>
        <position position="151"/>
    </location>
    <ligand>
        <name>1-deoxy-D-xylulose 5-phosphate</name>
        <dbReference type="ChEBI" id="CHEBI:57792"/>
    </ligand>
</feature>
<keyword evidence="4 9" id="KW-0521">NADP</keyword>
<evidence type="ECO:0000256" key="1">
    <source>
        <dbReference type="ARBA" id="ARBA00005094"/>
    </source>
</evidence>
<dbReference type="Proteomes" id="UP000199647">
    <property type="component" value="Unassembled WGS sequence"/>
</dbReference>
<dbReference type="GO" id="GO:0051484">
    <property type="term" value="P:isopentenyl diphosphate biosynthetic process, methylerythritol 4-phosphate pathway involved in terpenoid biosynthetic process"/>
    <property type="evidence" value="ECO:0007669"/>
    <property type="project" value="UniProtKB-ARBA"/>
</dbReference>
<feature type="binding site" evidence="9">
    <location>
        <position position="217"/>
    </location>
    <ligand>
        <name>1-deoxy-D-xylulose 5-phosphate</name>
        <dbReference type="ChEBI" id="CHEBI:57792"/>
    </ligand>
</feature>
<feature type="domain" description="1-deoxy-D-xylulose 5-phosphate reductoisomerase C-terminal" evidence="11">
    <location>
        <begin position="145"/>
        <end position="228"/>
    </location>
</feature>
<protein>
    <recommendedName>
        <fullName evidence="9">1-deoxy-D-xylulose 5-phosphate reductoisomerase</fullName>
        <shortName evidence="9">DXP reductoisomerase</shortName>
        <ecNumber evidence="9">1.1.1.267</ecNumber>
    </recommendedName>
    <alternativeName>
        <fullName evidence="9">1-deoxyxylulose-5-phosphate reductoisomerase</fullName>
    </alternativeName>
    <alternativeName>
        <fullName evidence="9">2-C-methyl-D-erythritol 4-phosphate synthase</fullName>
    </alternativeName>
</protein>
<dbReference type="InterPro" id="IPR013512">
    <property type="entry name" value="DXP_reductoisomerase_N"/>
</dbReference>
<feature type="binding site" evidence="9">
    <location>
        <position position="216"/>
    </location>
    <ligand>
        <name>1-deoxy-D-xylulose 5-phosphate</name>
        <dbReference type="ChEBI" id="CHEBI:57792"/>
    </ligand>
</feature>
<accession>A0A1H9J6J5</accession>
<name>A0A1H9J6J5_9HYPH</name>
<dbReference type="HAMAP" id="MF_00183">
    <property type="entry name" value="DXP_reductoisom"/>
    <property type="match status" value="1"/>
</dbReference>
<feature type="binding site" evidence="9">
    <location>
        <position position="220"/>
    </location>
    <ligand>
        <name>1-deoxy-D-xylulose 5-phosphate</name>
        <dbReference type="ChEBI" id="CHEBI:57792"/>
    </ligand>
</feature>
<dbReference type="FunFam" id="3.40.50.720:FF:000045">
    <property type="entry name" value="1-deoxy-D-xylulose 5-phosphate reductoisomerase"/>
    <property type="match status" value="1"/>
</dbReference>
<evidence type="ECO:0000259" key="12">
    <source>
        <dbReference type="Pfam" id="PF13288"/>
    </source>
</evidence>
<reference evidence="13 14" key="1">
    <citation type="submission" date="2016-10" db="EMBL/GenBank/DDBJ databases">
        <authorList>
            <person name="de Groot N.N."/>
        </authorList>
    </citation>
    <scope>NUCLEOTIDE SEQUENCE [LARGE SCALE GENOMIC DNA]</scope>
    <source>
        <strain evidence="13 14">A52C2</strain>
    </source>
</reference>
<evidence type="ECO:0000313" key="13">
    <source>
        <dbReference type="EMBL" id="SEQ82504.1"/>
    </source>
</evidence>
<feature type="binding site" evidence="9">
    <location>
        <position position="13"/>
    </location>
    <ligand>
        <name>NADPH</name>
        <dbReference type="ChEBI" id="CHEBI:57783"/>
    </ligand>
</feature>
<evidence type="ECO:0000256" key="5">
    <source>
        <dbReference type="ARBA" id="ARBA00023002"/>
    </source>
</evidence>
<feature type="binding site" evidence="9">
    <location>
        <position position="211"/>
    </location>
    <ligand>
        <name>1-deoxy-D-xylulose 5-phosphate</name>
        <dbReference type="ChEBI" id="CHEBI:57792"/>
    </ligand>
</feature>
<feature type="binding site" evidence="9">
    <location>
        <position position="150"/>
    </location>
    <ligand>
        <name>1-deoxy-D-xylulose 5-phosphate</name>
        <dbReference type="ChEBI" id="CHEBI:57792"/>
    </ligand>
</feature>
<evidence type="ECO:0000256" key="3">
    <source>
        <dbReference type="ARBA" id="ARBA00022723"/>
    </source>
</evidence>
<keyword evidence="3 9" id="KW-0479">Metal-binding</keyword>
<dbReference type="PANTHER" id="PTHR30525:SF0">
    <property type="entry name" value="1-DEOXY-D-XYLULOSE 5-PHOSPHATE REDUCTOISOMERASE, CHLOROPLASTIC"/>
    <property type="match status" value="1"/>
</dbReference>
<comment type="cofactor">
    <cofactor evidence="9">
        <name>Mg(2+)</name>
        <dbReference type="ChEBI" id="CHEBI:18420"/>
    </cofactor>
    <cofactor evidence="9">
        <name>Mn(2+)</name>
        <dbReference type="ChEBI" id="CHEBI:29035"/>
    </cofactor>
</comment>
<dbReference type="SUPFAM" id="SSF69055">
    <property type="entry name" value="1-deoxy-D-xylulose-5-phosphate reductoisomerase, C-terminal domain"/>
    <property type="match status" value="1"/>
</dbReference>
<comment type="catalytic activity">
    <reaction evidence="8">
        <text>2-C-methyl-D-erythritol 4-phosphate + NADP(+) = 1-deoxy-D-xylulose 5-phosphate + NADPH + H(+)</text>
        <dbReference type="Rhea" id="RHEA:13717"/>
        <dbReference type="ChEBI" id="CHEBI:15378"/>
        <dbReference type="ChEBI" id="CHEBI:57783"/>
        <dbReference type="ChEBI" id="CHEBI:57792"/>
        <dbReference type="ChEBI" id="CHEBI:58262"/>
        <dbReference type="ChEBI" id="CHEBI:58349"/>
        <dbReference type="EC" id="1.1.1.267"/>
    </reaction>
    <physiologicalReaction direction="right-to-left" evidence="8">
        <dbReference type="Rhea" id="RHEA:13719"/>
    </physiologicalReaction>
</comment>
<feature type="binding site" evidence="9">
    <location>
        <position position="204"/>
    </location>
    <ligand>
        <name>NADPH</name>
        <dbReference type="ChEBI" id="CHEBI:57783"/>
    </ligand>
</feature>
<feature type="binding site" evidence="9">
    <location>
        <position position="40"/>
    </location>
    <ligand>
        <name>NADPH</name>
        <dbReference type="ChEBI" id="CHEBI:57783"/>
    </ligand>
</feature>
<sequence>MTQRRVTVLGATGSVGSSTVDVLAGDPESFAVVAVTAQTNAAKLAEIAKRLKAKRAVVGDPSAYEDLRAALEGTGIEAAAGASALDEAAAMPTDVVLSAIVGAAGLKPTAAAVRAGHDVALANKECLVCAGEAFMDLARRHDANILPTDSEHNAIFQLIDGTDAADIGSYTLTASGGPFRTWDAEAIASATPEQALKHPTWSMGAKISIDSATLMNKGLELIEAHHLFGIAPDRLRVLVHPQSLVHAMVTFLDGSIHAELGAADMRRPIAHCLYWPRRSRTPIKSLDLSAAPSLSFEQPDPERFPALRLAQEALRRGQGAATVLNGANEVAVAAFLGHRVPFGSIARIVEETLMAADREGLLQVPASVEAALVLDGEARRLAVDVLERQ</sequence>
<gene>
    <name evidence="9" type="primary">dxr</name>
    <name evidence="13" type="ORF">SAMN05216548_10823</name>
</gene>
<dbReference type="Gene3D" id="3.40.50.720">
    <property type="entry name" value="NAD(P)-binding Rossmann-like Domain"/>
    <property type="match status" value="1"/>
</dbReference>
<dbReference type="InterPro" id="IPR036169">
    <property type="entry name" value="DXPR_C_sf"/>
</dbReference>
<evidence type="ECO:0000256" key="9">
    <source>
        <dbReference type="HAMAP-Rule" id="MF_00183"/>
    </source>
</evidence>
<keyword evidence="13" id="KW-0413">Isomerase</keyword>
<feature type="binding site" evidence="9">
    <location>
        <position position="14"/>
    </location>
    <ligand>
        <name>NADPH</name>
        <dbReference type="ChEBI" id="CHEBI:57783"/>
    </ligand>
</feature>
<keyword evidence="14" id="KW-1185">Reference proteome</keyword>
<dbReference type="OrthoDB" id="9806546at2"/>
<dbReference type="GO" id="GO:0030145">
    <property type="term" value="F:manganese ion binding"/>
    <property type="evidence" value="ECO:0007669"/>
    <property type="project" value="TreeGrafter"/>
</dbReference>
<dbReference type="STRING" id="1855383.SAMN05216548_10823"/>
<feature type="binding site" evidence="9">
    <location>
        <position position="175"/>
    </location>
    <ligand>
        <name>1-deoxy-D-xylulose 5-phosphate</name>
        <dbReference type="ChEBI" id="CHEBI:57792"/>
    </ligand>
</feature>
<dbReference type="NCBIfam" id="TIGR00243">
    <property type="entry name" value="Dxr"/>
    <property type="match status" value="1"/>
</dbReference>
<evidence type="ECO:0000256" key="4">
    <source>
        <dbReference type="ARBA" id="ARBA00022857"/>
    </source>
</evidence>
<keyword evidence="6 9" id="KW-0464">Manganese</keyword>
<feature type="binding site" evidence="9">
    <location>
        <position position="149"/>
    </location>
    <ligand>
        <name>Mn(2+)</name>
        <dbReference type="ChEBI" id="CHEBI:29035"/>
    </ligand>
</feature>
<feature type="binding site" evidence="9">
    <location>
        <position position="15"/>
    </location>
    <ligand>
        <name>NADPH</name>
        <dbReference type="ChEBI" id="CHEBI:57783"/>
    </ligand>
</feature>
<evidence type="ECO:0000256" key="6">
    <source>
        <dbReference type="ARBA" id="ARBA00023211"/>
    </source>
</evidence>
<dbReference type="SUPFAM" id="SSF51735">
    <property type="entry name" value="NAD(P)-binding Rossmann-fold domains"/>
    <property type="match status" value="1"/>
</dbReference>
<feature type="binding site" evidence="9">
    <location>
        <position position="198"/>
    </location>
    <ligand>
        <name>1-deoxy-D-xylulose 5-phosphate</name>
        <dbReference type="ChEBI" id="CHEBI:57792"/>
    </ligand>
</feature>
<evidence type="ECO:0000256" key="2">
    <source>
        <dbReference type="ARBA" id="ARBA00006825"/>
    </source>
</evidence>
<dbReference type="Gene3D" id="1.10.1740.10">
    <property type="match status" value="1"/>
</dbReference>
<comment type="similarity">
    <text evidence="2 9">Belongs to the DXR family.</text>
</comment>
<dbReference type="EC" id="1.1.1.267" evidence="9"/>
<feature type="domain" description="1-deoxy-D-xylulose 5-phosphate reductoisomerase N-terminal" evidence="10">
    <location>
        <begin position="6"/>
        <end position="131"/>
    </location>
</feature>
<evidence type="ECO:0000259" key="10">
    <source>
        <dbReference type="Pfam" id="PF02670"/>
    </source>
</evidence>
<dbReference type="Pfam" id="PF08436">
    <property type="entry name" value="DXP_redisom_C"/>
    <property type="match status" value="1"/>
</dbReference>
<dbReference type="InterPro" id="IPR013644">
    <property type="entry name" value="DXP_reductoisomerase_C"/>
</dbReference>
<dbReference type="PIRSF" id="PIRSF006205">
    <property type="entry name" value="Dxp_reductismrs"/>
    <property type="match status" value="1"/>
</dbReference>
<dbReference type="InterPro" id="IPR026877">
    <property type="entry name" value="DXPR_C"/>
</dbReference>
<feature type="binding site" evidence="9">
    <location>
        <position position="151"/>
    </location>
    <ligand>
        <name>Mn(2+)</name>
        <dbReference type="ChEBI" id="CHEBI:29035"/>
    </ligand>
</feature>